<evidence type="ECO:0000313" key="2">
    <source>
        <dbReference type="EMBL" id="PWY80008.1"/>
    </source>
</evidence>
<evidence type="ECO:0000256" key="1">
    <source>
        <dbReference type="SAM" id="SignalP"/>
    </source>
</evidence>
<accession>A0A317W4R2</accession>
<proteinExistence type="predicted"/>
<keyword evidence="1" id="KW-0732">Signal</keyword>
<feature type="signal peptide" evidence="1">
    <location>
        <begin position="1"/>
        <end position="27"/>
    </location>
</feature>
<dbReference type="RefSeq" id="XP_025391155.1">
    <property type="nucleotide sequence ID" value="XM_025526640.1"/>
</dbReference>
<organism evidence="2 3">
    <name type="scientific">Aspergillus eucalypticola (strain CBS 122712 / IBT 29274)</name>
    <dbReference type="NCBI Taxonomy" id="1448314"/>
    <lineage>
        <taxon>Eukaryota</taxon>
        <taxon>Fungi</taxon>
        <taxon>Dikarya</taxon>
        <taxon>Ascomycota</taxon>
        <taxon>Pezizomycotina</taxon>
        <taxon>Eurotiomycetes</taxon>
        <taxon>Eurotiomycetidae</taxon>
        <taxon>Eurotiales</taxon>
        <taxon>Aspergillaceae</taxon>
        <taxon>Aspergillus</taxon>
        <taxon>Aspergillus subgen. Circumdati</taxon>
    </lineage>
</organism>
<reference evidence="2" key="1">
    <citation type="submission" date="2016-12" db="EMBL/GenBank/DDBJ databases">
        <title>The genomes of Aspergillus section Nigri reveals drivers in fungal speciation.</title>
        <authorList>
            <consortium name="DOE Joint Genome Institute"/>
            <person name="Vesth T.C."/>
            <person name="Nybo J."/>
            <person name="Theobald S."/>
            <person name="Brandl J."/>
            <person name="Frisvad J.C."/>
            <person name="Nielsen K.F."/>
            <person name="Lyhne E.K."/>
            <person name="Kogle M.E."/>
            <person name="Kuo A."/>
            <person name="Riley R."/>
            <person name="Clum A."/>
            <person name="Nolan M."/>
            <person name="Lipzen A."/>
            <person name="Salamov A."/>
            <person name="Henrissat B."/>
            <person name="Wiebenga A."/>
            <person name="De vries R.P."/>
            <person name="Grigoriev I.V."/>
            <person name="Mortensen U.H."/>
            <person name="Andersen M.R."/>
            <person name="Baker S.E."/>
        </authorList>
    </citation>
    <scope>NUCLEOTIDE SEQUENCE</scope>
    <source>
        <strain evidence="2">CBS 122712</strain>
    </source>
</reference>
<sequence length="121" mass="13607">MKRIPPAATAATADFLLWWCCLGPSVSETRYGKQMGIHLALKSWRSRLASSKFSKECFMLLMLFDREIDQLAVLISWFVELHLNGSSSSNNNNNNNPTVRSTSTDCSHRALVLISGILNFR</sequence>
<dbReference type="AlphaFoldDB" id="A0A317W4R2"/>
<feature type="chain" id="PRO_5016433935" evidence="1">
    <location>
        <begin position="28"/>
        <end position="121"/>
    </location>
</feature>
<gene>
    <name evidence="2" type="ORF">BO83DRAFT_201109</name>
</gene>
<evidence type="ECO:0000313" key="3">
    <source>
        <dbReference type="Proteomes" id="UP000246171"/>
    </source>
</evidence>
<dbReference type="Proteomes" id="UP000246171">
    <property type="component" value="Unassembled WGS sequence"/>
</dbReference>
<comment type="caution">
    <text evidence="2">The sequence shown here is derived from an EMBL/GenBank/DDBJ whole genome shotgun (WGS) entry which is preliminary data.</text>
</comment>
<dbReference type="GeneID" id="37048602"/>
<keyword evidence="3" id="KW-1185">Reference proteome</keyword>
<dbReference type="VEuPathDB" id="FungiDB:BO83DRAFT_201109"/>
<protein>
    <submittedName>
        <fullName evidence="2">Uncharacterized protein</fullName>
    </submittedName>
</protein>
<dbReference type="EMBL" id="MSFU01000005">
    <property type="protein sequence ID" value="PWY80008.1"/>
    <property type="molecule type" value="Genomic_DNA"/>
</dbReference>
<name>A0A317W4R2_ASPEC</name>